<keyword evidence="10 14" id="KW-0560">Oxidoreductase</keyword>
<dbReference type="GO" id="GO:0004129">
    <property type="term" value="F:cytochrome-c oxidase activity"/>
    <property type="evidence" value="ECO:0007669"/>
    <property type="project" value="UniProtKB-UniRule"/>
</dbReference>
<evidence type="ECO:0000256" key="6">
    <source>
        <dbReference type="ARBA" id="ARBA00022692"/>
    </source>
</evidence>
<dbReference type="GO" id="GO:0005886">
    <property type="term" value="C:plasma membrane"/>
    <property type="evidence" value="ECO:0007669"/>
    <property type="project" value="UniProtKB-SubCell"/>
</dbReference>
<evidence type="ECO:0000256" key="5">
    <source>
        <dbReference type="ARBA" id="ARBA00022660"/>
    </source>
</evidence>
<comment type="subcellular location">
    <subcellularLocation>
        <location evidence="1">Cell membrane</location>
        <topology evidence="1">Multi-pass membrane protein</topology>
    </subcellularLocation>
</comment>
<keyword evidence="6 15" id="KW-0812">Transmembrane</keyword>
<evidence type="ECO:0000259" key="17">
    <source>
        <dbReference type="PROSITE" id="PS50999"/>
    </source>
</evidence>
<feature type="transmembrane region" description="Helical" evidence="15">
    <location>
        <begin position="12"/>
        <end position="34"/>
    </location>
</feature>
<evidence type="ECO:0000256" key="11">
    <source>
        <dbReference type="ARBA" id="ARBA00023136"/>
    </source>
</evidence>
<comment type="caution">
    <text evidence="18">The sequence shown here is derived from an EMBL/GenBank/DDBJ whole genome shotgun (WGS) entry which is preliminary data.</text>
</comment>
<dbReference type="InterPro" id="IPR034227">
    <property type="entry name" value="CuRO_UO_II"/>
</dbReference>
<evidence type="ECO:0000313" key="18">
    <source>
        <dbReference type="EMBL" id="MDA5398704.1"/>
    </source>
</evidence>
<evidence type="ECO:0000256" key="1">
    <source>
        <dbReference type="ARBA" id="ARBA00004651"/>
    </source>
</evidence>
<dbReference type="GO" id="GO:0009486">
    <property type="term" value="F:cytochrome bo3 ubiquinol oxidase activity"/>
    <property type="evidence" value="ECO:0007669"/>
    <property type="project" value="InterPro"/>
</dbReference>
<keyword evidence="12" id="KW-0564">Palmitate</keyword>
<feature type="domain" description="Cytochrome oxidase subunit II copper A binding" evidence="16">
    <location>
        <begin position="127"/>
        <end position="239"/>
    </location>
</feature>
<dbReference type="Pfam" id="PF06481">
    <property type="entry name" value="COX_ARM"/>
    <property type="match status" value="1"/>
</dbReference>
<keyword evidence="8 14" id="KW-0249">Electron transport</keyword>
<dbReference type="GO" id="GO:0005507">
    <property type="term" value="F:copper ion binding"/>
    <property type="evidence" value="ECO:0007669"/>
    <property type="project" value="InterPro"/>
</dbReference>
<sequence length="295" mass="32621">MEKATGTGLIRHLPVLLAAFLLSGCGLDTAPILNPKGPIAQAERDLLFTAIYVMMIVVIPVFILAFLFVWRYRASGGKGKYTPDWSYSAKIDALIWLVPALIVATLGYLLWTTTHKLDPYKQLASSEQAIEVHAIAQDWKWLFLYPEYGIASVNELAFPSERPLALKITSDTVMNSFMIPALGGQIYAMAGMTTRLHLIADEPGQFTGRNTMYSGNGFADQHFQTFAMTNEDFDTWVQKVRSGGTSLDAAAYAVLAEPSVAHSVEYYAQYKADLFETILAKYASRPAHTSQMADQ</sequence>
<evidence type="ECO:0000256" key="12">
    <source>
        <dbReference type="ARBA" id="ARBA00023139"/>
    </source>
</evidence>
<dbReference type="PANTHER" id="PTHR22888:SF18">
    <property type="entry name" value="CYTOCHROME BO(3) UBIQUINOL OXIDASE SUBUNIT 2"/>
    <property type="match status" value="1"/>
</dbReference>
<dbReference type="InterPro" id="IPR045187">
    <property type="entry name" value="CcO_II"/>
</dbReference>
<keyword evidence="19" id="KW-1185">Reference proteome</keyword>
<reference evidence="18" key="1">
    <citation type="submission" date="2022-11" db="EMBL/GenBank/DDBJ databases">
        <title>Draft genome sequence of Hoeflea poritis E7-10 and Hoeflea prorocentri PM5-8, separated from scleractinian coral Porites lutea and marine dinoflagellate.</title>
        <authorList>
            <person name="Zhang G."/>
            <person name="Wei Q."/>
            <person name="Cai L."/>
        </authorList>
    </citation>
    <scope>NUCLEOTIDE SEQUENCE</scope>
    <source>
        <strain evidence="18">PM5-8</strain>
    </source>
</reference>
<keyword evidence="5 14" id="KW-0679">Respiratory chain</keyword>
<dbReference type="InterPro" id="IPR006333">
    <property type="entry name" value="Cyt_o_ubiquinol_oxidase_su2"/>
</dbReference>
<dbReference type="InterPro" id="IPR008972">
    <property type="entry name" value="Cupredoxin"/>
</dbReference>
<dbReference type="PIRSF" id="PIRSF000292">
    <property type="entry name" value="Ubi_od_II"/>
    <property type="match status" value="1"/>
</dbReference>
<dbReference type="InterPro" id="IPR011759">
    <property type="entry name" value="Cyt_c_oxidase_su2_TM_dom"/>
</dbReference>
<dbReference type="InterPro" id="IPR002429">
    <property type="entry name" value="CcO_II-like_C"/>
</dbReference>
<dbReference type="InterPro" id="IPR036257">
    <property type="entry name" value="Cyt_c_oxidase_su2_TM_sf"/>
</dbReference>
<evidence type="ECO:0000256" key="10">
    <source>
        <dbReference type="ARBA" id="ARBA00023002"/>
    </source>
</evidence>
<comment type="similarity">
    <text evidence="2 14">Belongs to the cytochrome c oxidase subunit 2 family.</text>
</comment>
<feature type="transmembrane region" description="Helical" evidence="15">
    <location>
        <begin position="46"/>
        <end position="70"/>
    </location>
</feature>
<proteinExistence type="inferred from homology"/>
<keyword evidence="11 14" id="KW-0472">Membrane</keyword>
<dbReference type="PROSITE" id="PS51257">
    <property type="entry name" value="PROKAR_LIPOPROTEIN"/>
    <property type="match status" value="1"/>
</dbReference>
<dbReference type="Gene3D" id="1.10.287.90">
    <property type="match status" value="1"/>
</dbReference>
<evidence type="ECO:0000256" key="4">
    <source>
        <dbReference type="ARBA" id="ARBA00022475"/>
    </source>
</evidence>
<dbReference type="PANTHER" id="PTHR22888">
    <property type="entry name" value="CYTOCHROME C OXIDASE, SUBUNIT II"/>
    <property type="match status" value="1"/>
</dbReference>
<dbReference type="InterPro" id="IPR010514">
    <property type="entry name" value="COX_ARM"/>
</dbReference>
<evidence type="ECO:0000256" key="8">
    <source>
        <dbReference type="ARBA" id="ARBA00022982"/>
    </source>
</evidence>
<protein>
    <recommendedName>
        <fullName evidence="14">Ubiquinol oxidase subunit 2</fullName>
    </recommendedName>
</protein>
<dbReference type="EMBL" id="JAPJZI010000001">
    <property type="protein sequence ID" value="MDA5398704.1"/>
    <property type="molecule type" value="Genomic_DNA"/>
</dbReference>
<evidence type="ECO:0000259" key="16">
    <source>
        <dbReference type="PROSITE" id="PS50857"/>
    </source>
</evidence>
<dbReference type="Proteomes" id="UP001151234">
    <property type="component" value="Unassembled WGS sequence"/>
</dbReference>
<organism evidence="18 19">
    <name type="scientific">Hoeflea prorocentri</name>
    <dbReference type="NCBI Taxonomy" id="1922333"/>
    <lineage>
        <taxon>Bacteria</taxon>
        <taxon>Pseudomonadati</taxon>
        <taxon>Pseudomonadota</taxon>
        <taxon>Alphaproteobacteria</taxon>
        <taxon>Hyphomicrobiales</taxon>
        <taxon>Rhizobiaceae</taxon>
        <taxon>Hoeflea</taxon>
    </lineage>
</organism>
<keyword evidence="4 14" id="KW-1003">Cell membrane</keyword>
<dbReference type="PROSITE" id="PS50857">
    <property type="entry name" value="COX2_CUA"/>
    <property type="match status" value="1"/>
</dbReference>
<evidence type="ECO:0000313" key="19">
    <source>
        <dbReference type="Proteomes" id="UP001151234"/>
    </source>
</evidence>
<evidence type="ECO:0000256" key="2">
    <source>
        <dbReference type="ARBA" id="ARBA00007866"/>
    </source>
</evidence>
<dbReference type="Gene3D" id="2.60.40.420">
    <property type="entry name" value="Cupredoxins - blue copper proteins"/>
    <property type="match status" value="1"/>
</dbReference>
<evidence type="ECO:0000256" key="7">
    <source>
        <dbReference type="ARBA" id="ARBA00022729"/>
    </source>
</evidence>
<dbReference type="RefSeq" id="WP_267990110.1">
    <property type="nucleotide sequence ID" value="NZ_JAPJZI010000001.1"/>
</dbReference>
<dbReference type="CDD" id="cd04212">
    <property type="entry name" value="CuRO_UO_II"/>
    <property type="match status" value="1"/>
</dbReference>
<evidence type="ECO:0000256" key="3">
    <source>
        <dbReference type="ARBA" id="ARBA00022448"/>
    </source>
</evidence>
<evidence type="ECO:0000256" key="9">
    <source>
        <dbReference type="ARBA" id="ARBA00022989"/>
    </source>
</evidence>
<dbReference type="GO" id="GO:0042773">
    <property type="term" value="P:ATP synthesis coupled electron transport"/>
    <property type="evidence" value="ECO:0007669"/>
    <property type="project" value="TreeGrafter"/>
</dbReference>
<feature type="transmembrane region" description="Helical" evidence="15">
    <location>
        <begin position="91"/>
        <end position="111"/>
    </location>
</feature>
<dbReference type="SUPFAM" id="SSF81464">
    <property type="entry name" value="Cytochrome c oxidase subunit II-like, transmembrane region"/>
    <property type="match status" value="1"/>
</dbReference>
<dbReference type="SUPFAM" id="SSF49503">
    <property type="entry name" value="Cupredoxins"/>
    <property type="match status" value="1"/>
</dbReference>
<dbReference type="NCBIfam" id="TIGR01433">
    <property type="entry name" value="CyoA"/>
    <property type="match status" value="1"/>
</dbReference>
<gene>
    <name evidence="18" type="primary">cyoA</name>
    <name evidence="18" type="ORF">OQ273_09005</name>
</gene>
<keyword evidence="3 14" id="KW-0813">Transport</keyword>
<evidence type="ECO:0000256" key="13">
    <source>
        <dbReference type="ARBA" id="ARBA00023288"/>
    </source>
</evidence>
<dbReference type="PROSITE" id="PS50999">
    <property type="entry name" value="COX2_TM"/>
    <property type="match status" value="1"/>
</dbReference>
<keyword evidence="7" id="KW-0732">Signal</keyword>
<dbReference type="AlphaFoldDB" id="A0A9X3UHS3"/>
<dbReference type="Pfam" id="PF00116">
    <property type="entry name" value="COX2"/>
    <property type="match status" value="1"/>
</dbReference>
<name>A0A9X3UHS3_9HYPH</name>
<keyword evidence="13" id="KW-0449">Lipoprotein</keyword>
<evidence type="ECO:0000256" key="15">
    <source>
        <dbReference type="SAM" id="Phobius"/>
    </source>
</evidence>
<accession>A0A9X3UHS3</accession>
<evidence type="ECO:0000256" key="14">
    <source>
        <dbReference type="PIRNR" id="PIRNR000292"/>
    </source>
</evidence>
<keyword evidence="9 15" id="KW-1133">Transmembrane helix</keyword>
<dbReference type="GO" id="GO:0016682">
    <property type="term" value="F:oxidoreductase activity, acting on diphenols and related substances as donors, oxygen as acceptor"/>
    <property type="evidence" value="ECO:0007669"/>
    <property type="project" value="InterPro"/>
</dbReference>
<feature type="domain" description="Cytochrome oxidase subunit II transmembrane region profile" evidence="17">
    <location>
        <begin position="21"/>
        <end position="121"/>
    </location>
</feature>